<evidence type="ECO:0000256" key="5">
    <source>
        <dbReference type="SAM" id="MobiDB-lite"/>
    </source>
</evidence>
<feature type="region of interest" description="Disordered" evidence="5">
    <location>
        <begin position="56"/>
        <end position="295"/>
    </location>
</feature>
<evidence type="ECO:0000313" key="7">
    <source>
        <dbReference type="EMBL" id="SMO80612.1"/>
    </source>
</evidence>
<gene>
    <name evidence="7" type="ORF">SAMN06265380_11031</name>
</gene>
<comment type="subcellular location">
    <subcellularLocation>
        <location evidence="1">Membrane</location>
        <topology evidence="1">Single-pass membrane protein</topology>
    </subcellularLocation>
</comment>
<feature type="compositionally biased region" description="Polar residues" evidence="5">
    <location>
        <begin position="146"/>
        <end position="155"/>
    </location>
</feature>
<feature type="compositionally biased region" description="Basic and acidic residues" evidence="5">
    <location>
        <begin position="251"/>
        <end position="261"/>
    </location>
</feature>
<reference evidence="7 8" key="1">
    <citation type="submission" date="2017-05" db="EMBL/GenBank/DDBJ databases">
        <authorList>
            <person name="Varghese N."/>
            <person name="Submissions S."/>
        </authorList>
    </citation>
    <scope>NUCLEOTIDE SEQUENCE [LARGE SCALE GENOMIC DNA]</scope>
    <source>
        <strain evidence="7 8">DSM 28009</strain>
    </source>
</reference>
<evidence type="ECO:0000256" key="4">
    <source>
        <dbReference type="ARBA" id="ARBA00023136"/>
    </source>
</evidence>
<feature type="compositionally biased region" description="Pro residues" evidence="5">
    <location>
        <begin position="180"/>
        <end position="192"/>
    </location>
</feature>
<keyword evidence="4" id="KW-0472">Membrane</keyword>
<sequence>MIRRSVVIAAIAVLVSLLIHLVGLSVTAPRLTETTEPAGPADAIALGNEFEEIADVVADPVEPEPAPESEPEPEEPLEPEPAPEPEEVPVSEALVASDNPQQVPSPDLGKSEIVRPVVTETVEPSETTSETPSDANEAASQDEDSTPQAEPSEQAETPEGVPEASPVQAEEQAAVDPAPAEVPTPEPSPVPDIPLIADIPDVDIPLVEPEPEPEAEEETETALTSSVRPKLPDQRPSSKPQGVLPGSNDFSDLRFPEKEVESPLSQYKRAGIDPFTRGNTSAGSGGRGPGNSTKTNYAGRVLMHLNRAPLVYVSARGFAQVFFQINPDGTLAFVDVVDSSGSPEVDRAAKAQVRAASPFPLPPGGVSRSLSFFYNSN</sequence>
<dbReference type="Proteomes" id="UP000319555">
    <property type="component" value="Unassembled WGS sequence"/>
</dbReference>
<dbReference type="InterPro" id="IPR006260">
    <property type="entry name" value="TonB/TolA_C"/>
</dbReference>
<dbReference type="GO" id="GO:0055085">
    <property type="term" value="P:transmembrane transport"/>
    <property type="evidence" value="ECO:0007669"/>
    <property type="project" value="InterPro"/>
</dbReference>
<dbReference type="AlphaFoldDB" id="A0A521EA19"/>
<dbReference type="SUPFAM" id="SSF74653">
    <property type="entry name" value="TolA/TonB C-terminal domain"/>
    <property type="match status" value="1"/>
</dbReference>
<dbReference type="RefSeq" id="WP_142638520.1">
    <property type="nucleotide sequence ID" value="NZ_FXTE01000010.1"/>
</dbReference>
<keyword evidence="2" id="KW-0812">Transmembrane</keyword>
<evidence type="ECO:0000313" key="8">
    <source>
        <dbReference type="Proteomes" id="UP000319555"/>
    </source>
</evidence>
<keyword evidence="8" id="KW-1185">Reference proteome</keyword>
<evidence type="ECO:0000256" key="2">
    <source>
        <dbReference type="ARBA" id="ARBA00022692"/>
    </source>
</evidence>
<dbReference type="GO" id="GO:0016020">
    <property type="term" value="C:membrane"/>
    <property type="evidence" value="ECO:0007669"/>
    <property type="project" value="UniProtKB-SubCell"/>
</dbReference>
<evidence type="ECO:0000259" key="6">
    <source>
        <dbReference type="PROSITE" id="PS52015"/>
    </source>
</evidence>
<keyword evidence="3" id="KW-1133">Transmembrane helix</keyword>
<dbReference type="NCBIfam" id="TIGR01352">
    <property type="entry name" value="tonB_Cterm"/>
    <property type="match status" value="1"/>
</dbReference>
<dbReference type="EMBL" id="FXTE01000010">
    <property type="protein sequence ID" value="SMO80612.1"/>
    <property type="molecule type" value="Genomic_DNA"/>
</dbReference>
<feature type="compositionally biased region" description="Low complexity" evidence="5">
    <location>
        <begin position="116"/>
        <end position="133"/>
    </location>
</feature>
<dbReference type="OrthoDB" id="7930032at2"/>
<organism evidence="7 8">
    <name type="scientific">Ruegeria faecimaris</name>
    <dbReference type="NCBI Taxonomy" id="686389"/>
    <lineage>
        <taxon>Bacteria</taxon>
        <taxon>Pseudomonadati</taxon>
        <taxon>Pseudomonadota</taxon>
        <taxon>Alphaproteobacteria</taxon>
        <taxon>Rhodobacterales</taxon>
        <taxon>Roseobacteraceae</taxon>
        <taxon>Ruegeria</taxon>
    </lineage>
</organism>
<dbReference type="Pfam" id="PF13103">
    <property type="entry name" value="TonB_2"/>
    <property type="match status" value="1"/>
</dbReference>
<proteinExistence type="predicted"/>
<feature type="domain" description="TonB C-terminal" evidence="6">
    <location>
        <begin position="291"/>
        <end position="377"/>
    </location>
</feature>
<protein>
    <submittedName>
        <fullName evidence="7">TonB family C-terminal domain-containing protein</fullName>
    </submittedName>
</protein>
<dbReference type="PROSITE" id="PS52015">
    <property type="entry name" value="TONB_CTD"/>
    <property type="match status" value="1"/>
</dbReference>
<dbReference type="InterPro" id="IPR037682">
    <property type="entry name" value="TonB_C"/>
</dbReference>
<evidence type="ECO:0000256" key="3">
    <source>
        <dbReference type="ARBA" id="ARBA00022989"/>
    </source>
</evidence>
<name>A0A521EA19_9RHOB</name>
<dbReference type="Gene3D" id="3.30.1150.10">
    <property type="match status" value="1"/>
</dbReference>
<feature type="compositionally biased region" description="Acidic residues" evidence="5">
    <location>
        <begin position="209"/>
        <end position="220"/>
    </location>
</feature>
<accession>A0A521EA19</accession>
<feature type="compositionally biased region" description="Acidic residues" evidence="5">
    <location>
        <begin position="61"/>
        <end position="89"/>
    </location>
</feature>
<evidence type="ECO:0000256" key="1">
    <source>
        <dbReference type="ARBA" id="ARBA00004167"/>
    </source>
</evidence>